<dbReference type="PANTHER" id="PTHR34220">
    <property type="entry name" value="SENSOR HISTIDINE KINASE YPDA"/>
    <property type="match status" value="1"/>
</dbReference>
<evidence type="ECO:0000259" key="6">
    <source>
        <dbReference type="Pfam" id="PF07696"/>
    </source>
</evidence>
<feature type="domain" description="7TM-DISM receptor extracellular" evidence="6">
    <location>
        <begin position="72"/>
        <end position="158"/>
    </location>
</feature>
<dbReference type="GO" id="GO:0000155">
    <property type="term" value="F:phosphorelay sensor kinase activity"/>
    <property type="evidence" value="ECO:0007669"/>
    <property type="project" value="InterPro"/>
</dbReference>
<dbReference type="InterPro" id="IPR010559">
    <property type="entry name" value="Sig_transdc_His_kin_internal"/>
</dbReference>
<accession>A0A4R4JVE2</accession>
<gene>
    <name evidence="7" type="ORF">EZE20_22880</name>
</gene>
<evidence type="ECO:0008006" key="9">
    <source>
        <dbReference type="Google" id="ProtNLM"/>
    </source>
</evidence>
<dbReference type="AlphaFoldDB" id="A0A4R4JVE2"/>
<feature type="chain" id="PRO_5020560358" description="Sensor protein lytS" evidence="3">
    <location>
        <begin position="21"/>
        <end position="684"/>
    </location>
</feature>
<dbReference type="SUPFAM" id="SSF55874">
    <property type="entry name" value="ATPase domain of HSP90 chaperone/DNA topoisomerase II/histidine kinase"/>
    <property type="match status" value="1"/>
</dbReference>
<dbReference type="InterPro" id="IPR050640">
    <property type="entry name" value="Bact_2-comp_sensor_kinase"/>
</dbReference>
<evidence type="ECO:0000313" key="7">
    <source>
        <dbReference type="EMBL" id="TDB58668.1"/>
    </source>
</evidence>
<feature type="domain" description="Signal transduction histidine kinase internal region" evidence="4">
    <location>
        <begin position="474"/>
        <end position="554"/>
    </location>
</feature>
<proteinExistence type="predicted"/>
<dbReference type="Pfam" id="PF06580">
    <property type="entry name" value="His_kinase"/>
    <property type="match status" value="1"/>
</dbReference>
<comment type="caution">
    <text evidence="7">The sequence shown here is derived from an EMBL/GenBank/DDBJ whole genome shotgun (WGS) entry which is preliminary data.</text>
</comment>
<dbReference type="PANTHER" id="PTHR34220:SF7">
    <property type="entry name" value="SENSOR HISTIDINE KINASE YPDA"/>
    <property type="match status" value="1"/>
</dbReference>
<evidence type="ECO:0000313" key="8">
    <source>
        <dbReference type="Proteomes" id="UP000295706"/>
    </source>
</evidence>
<evidence type="ECO:0000256" key="1">
    <source>
        <dbReference type="SAM" id="Coils"/>
    </source>
</evidence>
<sequence length="684" mass="78519">MLKTFVLAFLGVVVSSVLIAQPSATLTVSTLGQDSPIKKQVAWYVTPAKTISDDTLSPAAFFAFPGLVRLSRDSTYWVRFDIRNDLPTAQKTHILTPSANDNVTCYVSFDEFRTTQTFKIGADVSIWKVAYQYSNCLLPIDLKPGQQASFLLKIQNSYQPSGSPDLRILSYDGVKNQFWNDYANAFNGVYISVLILGAVLAIFLFVVFLYITTRDPLYLYYGLYLGGVALYFSLKTDSLFFIGYWFYGFPALINILNEPIQMMYTALYIRFSIGLLNMSMYDPGLSRFLSRFWKWLLLYGLLMLVVLSVFWQRELQQTLLAVDRVILLIFNAVMLARIIQKNRSPLLPYFLIGNVFFISGVVISTLGSLFLLPPAFTEHLFPINYFQLGVIGEIMCFSFALGYNVRLLERERTKNQRAYINQLHVNQEITENSNRELQEKLSERTREVMAMSEAYQAEKEAFLRSEFEFQLGEMEMQALRAQMNPHFIFNSLNTIRYFVLNNENEKASDYLGKFSRLLRMVLQNSRENTISLSEELEALRLYLDIESRRFGDSFRYEILVPADMDTDGILVPPLLLQPFAENAIWHGLLHSDEPKKLLSVRISEEPDYCLFVIEDNGIGREKAREMNSRSAQVKKSFGMQITNKRVELFNKNFSSQIRISVRDVVRPDGEIGGTSVEITYQLPD</sequence>
<feature type="transmembrane region" description="Helical" evidence="2">
    <location>
        <begin position="292"/>
        <end position="312"/>
    </location>
</feature>
<feature type="domain" description="7TM-DISM receptor extracellular" evidence="5">
    <location>
        <begin position="190"/>
        <end position="403"/>
    </location>
</feature>
<feature type="transmembrane region" description="Helical" evidence="2">
    <location>
        <begin position="223"/>
        <end position="247"/>
    </location>
</feature>
<dbReference type="Pfam" id="PF07695">
    <property type="entry name" value="7TMR-DISM_7TM"/>
    <property type="match status" value="1"/>
</dbReference>
<dbReference type="GO" id="GO:0016020">
    <property type="term" value="C:membrane"/>
    <property type="evidence" value="ECO:0007669"/>
    <property type="project" value="InterPro"/>
</dbReference>
<keyword evidence="3" id="KW-0732">Signal</keyword>
<feature type="transmembrane region" description="Helical" evidence="2">
    <location>
        <begin position="189"/>
        <end position="211"/>
    </location>
</feature>
<dbReference type="InterPro" id="IPR011622">
    <property type="entry name" value="7TMR_DISM_rcpt_extracell_dom2"/>
</dbReference>
<feature type="transmembrane region" description="Helical" evidence="2">
    <location>
        <begin position="318"/>
        <end position="339"/>
    </location>
</feature>
<dbReference type="InterPro" id="IPR011623">
    <property type="entry name" value="7TMR_DISM_rcpt_extracell_dom1"/>
</dbReference>
<dbReference type="OrthoDB" id="6190788at2"/>
<dbReference type="InterPro" id="IPR036890">
    <property type="entry name" value="HATPase_C_sf"/>
</dbReference>
<feature type="transmembrane region" description="Helical" evidence="2">
    <location>
        <begin position="346"/>
        <end position="372"/>
    </location>
</feature>
<keyword evidence="2" id="KW-0812">Transmembrane</keyword>
<feature type="coiled-coil region" evidence="1">
    <location>
        <begin position="420"/>
        <end position="454"/>
    </location>
</feature>
<keyword evidence="8" id="KW-1185">Reference proteome</keyword>
<dbReference type="EMBL" id="SMJU01000022">
    <property type="protein sequence ID" value="TDB58668.1"/>
    <property type="molecule type" value="Genomic_DNA"/>
</dbReference>
<keyword evidence="2" id="KW-1133">Transmembrane helix</keyword>
<dbReference type="RefSeq" id="WP_132122156.1">
    <property type="nucleotide sequence ID" value="NZ_SMJU01000022.1"/>
</dbReference>
<evidence type="ECO:0000259" key="5">
    <source>
        <dbReference type="Pfam" id="PF07695"/>
    </source>
</evidence>
<dbReference type="Gene3D" id="3.30.565.10">
    <property type="entry name" value="Histidine kinase-like ATPase, C-terminal domain"/>
    <property type="match status" value="1"/>
</dbReference>
<evidence type="ECO:0000256" key="3">
    <source>
        <dbReference type="SAM" id="SignalP"/>
    </source>
</evidence>
<feature type="signal peptide" evidence="3">
    <location>
        <begin position="1"/>
        <end position="20"/>
    </location>
</feature>
<keyword evidence="2" id="KW-0472">Membrane</keyword>
<dbReference type="Gene3D" id="2.60.40.2380">
    <property type="match status" value="1"/>
</dbReference>
<name>A0A4R4JVE2_9BACT</name>
<organism evidence="7 8">
    <name type="scientific">Arundinibacter roseus</name>
    <dbReference type="NCBI Taxonomy" id="2070510"/>
    <lineage>
        <taxon>Bacteria</taxon>
        <taxon>Pseudomonadati</taxon>
        <taxon>Bacteroidota</taxon>
        <taxon>Cytophagia</taxon>
        <taxon>Cytophagales</taxon>
        <taxon>Spirosomataceae</taxon>
        <taxon>Arundinibacter</taxon>
    </lineage>
</organism>
<dbReference type="Pfam" id="PF07696">
    <property type="entry name" value="7TMR-DISMED2"/>
    <property type="match status" value="1"/>
</dbReference>
<dbReference type="Proteomes" id="UP000295706">
    <property type="component" value="Unassembled WGS sequence"/>
</dbReference>
<protein>
    <recommendedName>
        <fullName evidence="9">Sensor protein lytS</fullName>
    </recommendedName>
</protein>
<reference evidence="7 8" key="1">
    <citation type="submission" date="2019-02" db="EMBL/GenBank/DDBJ databases">
        <title>Arundinibacter roseus gen. nov., sp. nov., a new member of the family Cytophagaceae.</title>
        <authorList>
            <person name="Szuroczki S."/>
            <person name="Khayer B."/>
            <person name="Sproer C."/>
            <person name="Toumi M."/>
            <person name="Szabo A."/>
            <person name="Felfoldi T."/>
            <person name="Schumann P."/>
            <person name="Toth E."/>
        </authorList>
    </citation>
    <scope>NUCLEOTIDE SEQUENCE [LARGE SCALE GENOMIC DNA]</scope>
    <source>
        <strain evidence="7 8">DMA-k-7a</strain>
    </source>
</reference>
<evidence type="ECO:0000256" key="2">
    <source>
        <dbReference type="SAM" id="Phobius"/>
    </source>
</evidence>
<feature type="transmembrane region" description="Helical" evidence="2">
    <location>
        <begin position="384"/>
        <end position="405"/>
    </location>
</feature>
<evidence type="ECO:0000259" key="4">
    <source>
        <dbReference type="Pfam" id="PF06580"/>
    </source>
</evidence>
<keyword evidence="1" id="KW-0175">Coiled coil</keyword>